<comment type="caution">
    <text evidence="3">The sequence shown here is derived from an EMBL/GenBank/DDBJ whole genome shotgun (WGS) entry which is preliminary data.</text>
</comment>
<gene>
    <name evidence="3" type="ORF">OCV63_07960</name>
</gene>
<keyword evidence="4" id="KW-1185">Reference proteome</keyword>
<organism evidence="3 4">
    <name type="scientific">Laedolimicola ammoniilytica</name>
    <dbReference type="NCBI Taxonomy" id="2981771"/>
    <lineage>
        <taxon>Bacteria</taxon>
        <taxon>Bacillati</taxon>
        <taxon>Bacillota</taxon>
        <taxon>Clostridia</taxon>
        <taxon>Lachnospirales</taxon>
        <taxon>Lachnospiraceae</taxon>
        <taxon>Laedolimicola</taxon>
    </lineage>
</organism>
<accession>A0ABT2RWY2</accession>
<evidence type="ECO:0000256" key="1">
    <source>
        <dbReference type="ARBA" id="ARBA00023239"/>
    </source>
</evidence>
<dbReference type="PANTHER" id="PTHR35039:SF3">
    <property type="entry name" value="3-KETO-L-GULONATE-6-PHOSPHATE DECARBOXYLASE SGBH-RELATED"/>
    <property type="match status" value="1"/>
</dbReference>
<dbReference type="SUPFAM" id="SSF51366">
    <property type="entry name" value="Ribulose-phoshate binding barrel"/>
    <property type="match status" value="1"/>
</dbReference>
<dbReference type="Gene3D" id="3.20.20.70">
    <property type="entry name" value="Aldolase class I"/>
    <property type="match status" value="1"/>
</dbReference>
<dbReference type="InterPro" id="IPR013785">
    <property type="entry name" value="Aldolase_TIM"/>
</dbReference>
<dbReference type="PANTHER" id="PTHR35039">
    <property type="entry name" value="3-KETO-L-GULONATE-6-PHOSPHATE DECARBOXYLASE SGBH-RELATED"/>
    <property type="match status" value="1"/>
</dbReference>
<dbReference type="EMBL" id="JAOQKC010000009">
    <property type="protein sequence ID" value="MCU6696831.1"/>
    <property type="molecule type" value="Genomic_DNA"/>
</dbReference>
<keyword evidence="1 3" id="KW-0456">Lyase</keyword>
<dbReference type="RefSeq" id="WP_158363316.1">
    <property type="nucleotide sequence ID" value="NZ_JAOQKC010000009.1"/>
</dbReference>
<dbReference type="Proteomes" id="UP001652461">
    <property type="component" value="Unassembled WGS sequence"/>
</dbReference>
<evidence type="ECO:0000313" key="4">
    <source>
        <dbReference type="Proteomes" id="UP001652461"/>
    </source>
</evidence>
<sequence length="207" mass="22673">MKLQLALDFSDMNENLRVLEETADLVDIIEYGTGALIPNGYAGLKALRERYPEKTILCDQKIMDGGYIFTEQQAECGADIVTVLAAAEDETIMLAVKAAREKKIKVMADLCGVKESLKRAEEIKKLGVDYICVHMATDGSHEKSGAPVLQKISDRLGNKICAIAGSVTPEKCREIKKLEPGIVIVGSYITKAENCRKAAEQIRNALK</sequence>
<evidence type="ECO:0000259" key="2">
    <source>
        <dbReference type="SMART" id="SM00934"/>
    </source>
</evidence>
<dbReference type="Pfam" id="PF00215">
    <property type="entry name" value="OMPdecase"/>
    <property type="match status" value="1"/>
</dbReference>
<evidence type="ECO:0000313" key="3">
    <source>
        <dbReference type="EMBL" id="MCU6696831.1"/>
    </source>
</evidence>
<dbReference type="GO" id="GO:0004590">
    <property type="term" value="F:orotidine-5'-phosphate decarboxylase activity"/>
    <property type="evidence" value="ECO:0007669"/>
    <property type="project" value="UniProtKB-EC"/>
</dbReference>
<dbReference type="EC" id="4.1.1.23" evidence="3"/>
<reference evidence="3 4" key="1">
    <citation type="journal article" date="2021" name="ISME Commun">
        <title>Automated analysis of genomic sequences facilitates high-throughput and comprehensive description of bacteria.</title>
        <authorList>
            <person name="Hitch T.C.A."/>
        </authorList>
    </citation>
    <scope>NUCLEOTIDE SEQUENCE [LARGE SCALE GENOMIC DNA]</scope>
    <source>
        <strain evidence="3 4">Sanger_04</strain>
    </source>
</reference>
<protein>
    <submittedName>
        <fullName evidence="3">Orotidine 5'-phosphate decarboxylase</fullName>
        <ecNumber evidence="3">4.1.1.23</ecNumber>
    </submittedName>
</protein>
<dbReference type="InterPro" id="IPR001754">
    <property type="entry name" value="OMPdeCOase_dom"/>
</dbReference>
<name>A0ABT2RWY2_9FIRM</name>
<proteinExistence type="predicted"/>
<dbReference type="InterPro" id="IPR011060">
    <property type="entry name" value="RibuloseP-bd_barrel"/>
</dbReference>
<feature type="domain" description="Orotidine 5'-phosphate decarboxylase" evidence="2">
    <location>
        <begin position="2"/>
        <end position="202"/>
    </location>
</feature>
<dbReference type="SMART" id="SM00934">
    <property type="entry name" value="OMPdecase"/>
    <property type="match status" value="1"/>
</dbReference>